<evidence type="ECO:0000313" key="15">
    <source>
        <dbReference type="Proteomes" id="UP000887572"/>
    </source>
</evidence>
<evidence type="ECO:0000256" key="3">
    <source>
        <dbReference type="ARBA" id="ARBA00022692"/>
    </source>
</evidence>
<dbReference type="GO" id="GO:0007162">
    <property type="term" value="P:negative regulation of cell adhesion"/>
    <property type="evidence" value="ECO:0007669"/>
    <property type="project" value="TreeGrafter"/>
</dbReference>
<evidence type="ECO:0000256" key="8">
    <source>
        <dbReference type="ARBA" id="ARBA00023136"/>
    </source>
</evidence>
<evidence type="ECO:0000256" key="2">
    <source>
        <dbReference type="ARBA" id="ARBA00022475"/>
    </source>
</evidence>
<dbReference type="Pfam" id="PF01833">
    <property type="entry name" value="TIG"/>
    <property type="match status" value="2"/>
</dbReference>
<dbReference type="Gene3D" id="2.130.10.10">
    <property type="entry name" value="YVTN repeat-like/Quinoprotein amine dehydrogenase"/>
    <property type="match status" value="1"/>
</dbReference>
<dbReference type="GO" id="GO:0008360">
    <property type="term" value="P:regulation of cell shape"/>
    <property type="evidence" value="ECO:0007669"/>
    <property type="project" value="TreeGrafter"/>
</dbReference>
<dbReference type="GO" id="GO:0002116">
    <property type="term" value="C:semaphorin receptor complex"/>
    <property type="evidence" value="ECO:0007669"/>
    <property type="project" value="TreeGrafter"/>
</dbReference>
<evidence type="ECO:0000256" key="10">
    <source>
        <dbReference type="ARBA" id="ARBA00023180"/>
    </source>
</evidence>
<name>A0A914ICQ9_GLORO</name>
<dbReference type="InterPro" id="IPR013783">
    <property type="entry name" value="Ig-like_fold"/>
</dbReference>
<sequence>MAQRHFMSPFAPGNVFVLFVLLLQRRLPPTGGSSTQSRTLASFSAHGRVNQFLKVPKGSGDGGEWLILGTVNRLYVLELANLTLAHEAVTGPVLDSPFCNAELSSCVGPRDGIVETDTWNKILLPLNSSPGAMSVDAVLVCGSTRQGECQLRQLPSLERLHRHAAVAGAWQHVPVAANAPDASTAALLVASRLFVGAQSAHADSPYREALPAVTTRLLTDGLQPVRAGSLDGEAAVYIRTEFRARLPVRYLLAFHDSQFAYWLVVQPASAQSGAPLTTRLVRVCLEDDRYTSYSELELQCRSAEDNALFGIARAGAVLEAVGSTASGDRQKGGILYAAFSDVGGTRSALCAFPLPKLRLTFWYNIDRCRTGTDTFGMPHIGRDAKCTNRSNLPLSEDTCLLGVGGPLEAAAPALGVFRPGTAVTAIGAARVDGHALVTVGTARGELIQMEVPSGDQTGSVRIYAEFRAAADPIERIGILEDGTGMLITAEREVLLVSLSQCGASSTSASCNDCLAGGDPLCTWCLSLGRCTRPRHCPTPEAVLRECPSAYGSPRPENVSLNALSRPRVLLSVRGLPRLGVDLAVECAFGAAFAFRTRAQLHADGFLCPLASEMPRLAPGHDHLEVPVALRVVGTRANLIEPPAMITLYSCATHQLCSTCSSSKWPCRWCASERKCVDAEDTKKKCRAERLRNSSSACIRILPALPGSELLVPDSTNTSLELHVDNMPSGEFPLACRLMPNSKNDLPRVARIVQRDTVRCESGMFRFEESEAIKNVTLELLAEGEPVDATTVTIFKCSLMASDCSRCVALDARFACTWCDGGCRHSTKCLMGHDAGGAAMAADELCTAPAIREFSPLSGPLEGGTVVDIRGRDLGSRLQDVQDRVQVAGVPCRVLHYEVSERIVCVTDRSPLPFRAPVRLTIGRSARRNAESTAHFEFRSPQVQSAQPAFGPQSGGTRLQLIGTGMEVGRNASVHLDNLECAIQERESDRIVCLTAASPRAYTVTAIRLQIDGAVRLLPAKFQYRTDPEVRDVQPRTAYESGGRKLTVTGTHLDSVLSPKLFLLSSPTVASAAPDEMELVSELGACFPLNASALSCESPSLALPTALLRQSSMARWMVGMAMDGVRTVRNLGPGIQLTTVPDPQFSPFAGLHVLQPEQPLMLSGQWLSQAASPAEYSVTIGTAPCPVFLLEPDRLLCRPPTLAPPPTDDAGTEMRDGRPLVVVRVGRVRAEIGPLEYAGGGVGGISRLELLTRRAGVLGLAVVLAAVCAVLAAVGLAWRRRQGEHERTYRRIQLQMEQMESQVRSECKQAFAELQTDVLAELDGVDDGAGIPFLESREFMARLLLRDFADPTMTSGFGGALYSSQLPMTLAQFESLLWNRQFIYVLVQMAEEEPTVSASERSSLAALLLAVLSRNMAFATDVVLSLLSAHVQRCALLHAPHLLFRHSDSLVEKLFQHWLTLCLLPHLHDVDGPARPLFLLYRALKSLTEKGPVDAVTGQARYSLSEQALLRESFETRALTVLVIPLDGFDQAPVPVRALDCDTISQLKAKLLDVLYRNVPYSTHIGTDLFDLEWRCPRRGSVLLLDDDQSQRRGGRRRLNTLAHYAVPDQALLAMQARAGAVPHAHATCTFRSGGSSNSDQSGFGWRSMSANQLLSSSSDSSGSSPNSGNGTDPAAYYHLQQPPGTAGGGTQKSARSSRDRRSGTMLSEVFLTRLLMCKGTLQRFVDSFFESVLFTDQQHNIPIVLKYVFDFLDAEASHCPQPIESDVVHAWKANCWVLRFWQQFLHCPDLLFDVPPRPASLAGSLAVLGQTLVEAFSRADLELSSASPSSRLLFARDIARFRPRVDELFRWIASQPPISTQHFFDYIATLSNVSGEGLNSTFALGELLNWTKANGLRLVEALEGDPDARRARLADRLRQIVQSTLLQDGGRADEHVYATLR</sequence>
<keyword evidence="5" id="KW-0677">Repeat</keyword>
<dbReference type="InterPro" id="IPR001627">
    <property type="entry name" value="Semap_dom"/>
</dbReference>
<evidence type="ECO:0000256" key="6">
    <source>
        <dbReference type="ARBA" id="ARBA00022902"/>
    </source>
</evidence>
<keyword evidence="2" id="KW-1003">Cell membrane</keyword>
<organism evidence="15 16">
    <name type="scientific">Globodera rostochiensis</name>
    <name type="common">Golden nematode worm</name>
    <name type="synonym">Heterodera rostochiensis</name>
    <dbReference type="NCBI Taxonomy" id="31243"/>
    <lineage>
        <taxon>Eukaryota</taxon>
        <taxon>Metazoa</taxon>
        <taxon>Ecdysozoa</taxon>
        <taxon>Nematoda</taxon>
        <taxon>Chromadorea</taxon>
        <taxon>Rhabditida</taxon>
        <taxon>Tylenchina</taxon>
        <taxon>Tylenchomorpha</taxon>
        <taxon>Tylenchoidea</taxon>
        <taxon>Heteroderidae</taxon>
        <taxon>Heteroderinae</taxon>
        <taxon>Globodera</taxon>
    </lineage>
</organism>
<dbReference type="WBParaSite" id="Gr19_v10_g8712.t1">
    <property type="protein sequence ID" value="Gr19_v10_g8712.t1"/>
    <property type="gene ID" value="Gr19_v10_g8712"/>
</dbReference>
<dbReference type="InterPro" id="IPR031148">
    <property type="entry name" value="Plexin"/>
</dbReference>
<dbReference type="PROSITE" id="PS51004">
    <property type="entry name" value="SEMA"/>
    <property type="match status" value="1"/>
</dbReference>
<comment type="subcellular location">
    <subcellularLocation>
        <location evidence="1">Cell membrane</location>
        <topology evidence="1">Single-pass membrane protein</topology>
    </subcellularLocation>
</comment>
<evidence type="ECO:0000259" key="14">
    <source>
        <dbReference type="PROSITE" id="PS51004"/>
    </source>
</evidence>
<keyword evidence="6" id="KW-0524">Neurogenesis</keyword>
<evidence type="ECO:0000256" key="4">
    <source>
        <dbReference type="ARBA" id="ARBA00022729"/>
    </source>
</evidence>
<dbReference type="SUPFAM" id="SSF81296">
    <property type="entry name" value="E set domains"/>
    <property type="match status" value="2"/>
</dbReference>
<dbReference type="Gene3D" id="1.10.506.10">
    <property type="entry name" value="GTPase Activation - p120gap, domain 1"/>
    <property type="match status" value="2"/>
</dbReference>
<comment type="caution">
    <text evidence="11">Lacks conserved residue(s) required for the propagation of feature annotation.</text>
</comment>
<feature type="compositionally biased region" description="Low complexity" evidence="12">
    <location>
        <begin position="1653"/>
        <end position="1670"/>
    </location>
</feature>
<dbReference type="SMART" id="SM00423">
    <property type="entry name" value="PSI"/>
    <property type="match status" value="3"/>
</dbReference>
<dbReference type="InterPro" id="IPR015943">
    <property type="entry name" value="WD40/YVTN_repeat-like_dom_sf"/>
</dbReference>
<evidence type="ECO:0000256" key="12">
    <source>
        <dbReference type="SAM" id="MobiDB-lite"/>
    </source>
</evidence>
<dbReference type="SUPFAM" id="SSF101912">
    <property type="entry name" value="Sema domain"/>
    <property type="match status" value="1"/>
</dbReference>
<keyword evidence="4 13" id="KW-0732">Signal</keyword>
<dbReference type="Proteomes" id="UP000887572">
    <property type="component" value="Unplaced"/>
</dbReference>
<accession>A0A914ICQ9</accession>
<dbReference type="GO" id="GO:0050772">
    <property type="term" value="P:positive regulation of axonogenesis"/>
    <property type="evidence" value="ECO:0007669"/>
    <property type="project" value="TreeGrafter"/>
</dbReference>
<dbReference type="InterPro" id="IPR016201">
    <property type="entry name" value="PSI"/>
</dbReference>
<dbReference type="SUPFAM" id="SSF48350">
    <property type="entry name" value="GTPase activation domain, GAP"/>
    <property type="match status" value="1"/>
</dbReference>
<dbReference type="GO" id="GO:0008045">
    <property type="term" value="P:motor neuron axon guidance"/>
    <property type="evidence" value="ECO:0007669"/>
    <property type="project" value="TreeGrafter"/>
</dbReference>
<dbReference type="GO" id="GO:0017154">
    <property type="term" value="F:semaphorin receptor activity"/>
    <property type="evidence" value="ECO:0007669"/>
    <property type="project" value="InterPro"/>
</dbReference>
<protein>
    <submittedName>
        <fullName evidence="16">Sema domain-containing protein</fullName>
    </submittedName>
</protein>
<keyword evidence="3" id="KW-0812">Transmembrane</keyword>
<dbReference type="SMART" id="SM00630">
    <property type="entry name" value="Sema"/>
    <property type="match status" value="1"/>
</dbReference>
<feature type="signal peptide" evidence="13">
    <location>
        <begin position="1"/>
        <end position="32"/>
    </location>
</feature>
<dbReference type="SUPFAM" id="SSF103575">
    <property type="entry name" value="Plexin repeat"/>
    <property type="match status" value="1"/>
</dbReference>
<evidence type="ECO:0000256" key="5">
    <source>
        <dbReference type="ARBA" id="ARBA00022737"/>
    </source>
</evidence>
<dbReference type="PANTHER" id="PTHR22625">
    <property type="entry name" value="PLEXIN"/>
    <property type="match status" value="1"/>
</dbReference>
<evidence type="ECO:0000256" key="9">
    <source>
        <dbReference type="ARBA" id="ARBA00023157"/>
    </source>
</evidence>
<keyword evidence="9" id="KW-1015">Disulfide bond</keyword>
<keyword evidence="15" id="KW-1185">Reference proteome</keyword>
<dbReference type="InterPro" id="IPR008936">
    <property type="entry name" value="Rho_GTPase_activation_prot"/>
</dbReference>
<feature type="chain" id="PRO_5037732065" evidence="13">
    <location>
        <begin position="33"/>
        <end position="1941"/>
    </location>
</feature>
<proteinExistence type="predicted"/>
<dbReference type="PANTHER" id="PTHR22625:SF44">
    <property type="entry name" value="PLEXIN-B"/>
    <property type="match status" value="1"/>
</dbReference>
<dbReference type="SMART" id="SM00429">
    <property type="entry name" value="IPT"/>
    <property type="match status" value="3"/>
</dbReference>
<reference evidence="16" key="1">
    <citation type="submission" date="2022-11" db="UniProtKB">
        <authorList>
            <consortium name="WormBaseParasite"/>
        </authorList>
    </citation>
    <scope>IDENTIFICATION</scope>
</reference>
<evidence type="ECO:0000256" key="1">
    <source>
        <dbReference type="ARBA" id="ARBA00004162"/>
    </source>
</evidence>
<evidence type="ECO:0000313" key="16">
    <source>
        <dbReference type="WBParaSite" id="Gr19_v10_g8712.t1"/>
    </source>
</evidence>
<keyword evidence="8" id="KW-0472">Membrane</keyword>
<dbReference type="InterPro" id="IPR036352">
    <property type="entry name" value="Semap_dom_sf"/>
</dbReference>
<keyword evidence="7" id="KW-1133">Transmembrane helix</keyword>
<dbReference type="InterPro" id="IPR013548">
    <property type="entry name" value="Plexin_cytoplasmic_RasGAP_dom"/>
</dbReference>
<dbReference type="Pfam" id="PF08337">
    <property type="entry name" value="Plexin_cytopl"/>
    <property type="match status" value="1"/>
</dbReference>
<dbReference type="Gene3D" id="3.10.20.90">
    <property type="entry name" value="Phosphatidylinositol 3-kinase Catalytic Subunit, Chain A, domain 1"/>
    <property type="match status" value="1"/>
</dbReference>
<dbReference type="Pfam" id="PF20170">
    <property type="entry name" value="Plexin_RBD"/>
    <property type="match status" value="1"/>
</dbReference>
<dbReference type="GO" id="GO:0005886">
    <property type="term" value="C:plasma membrane"/>
    <property type="evidence" value="ECO:0007669"/>
    <property type="project" value="UniProtKB-SubCell"/>
</dbReference>
<feature type="domain" description="Sema" evidence="14">
    <location>
        <begin position="24"/>
        <end position="498"/>
    </location>
</feature>
<evidence type="ECO:0000256" key="11">
    <source>
        <dbReference type="PROSITE-ProRule" id="PRU00352"/>
    </source>
</evidence>
<dbReference type="GO" id="GO:0030334">
    <property type="term" value="P:regulation of cell migration"/>
    <property type="evidence" value="ECO:0007669"/>
    <property type="project" value="TreeGrafter"/>
</dbReference>
<evidence type="ECO:0000256" key="7">
    <source>
        <dbReference type="ARBA" id="ARBA00022989"/>
    </source>
</evidence>
<dbReference type="InterPro" id="IPR014756">
    <property type="entry name" value="Ig_E-set"/>
</dbReference>
<dbReference type="InterPro" id="IPR002909">
    <property type="entry name" value="IPT_dom"/>
</dbReference>
<dbReference type="CDD" id="cd01180">
    <property type="entry name" value="IPT_plexin_repeat1"/>
    <property type="match status" value="1"/>
</dbReference>
<evidence type="ECO:0000256" key="13">
    <source>
        <dbReference type="SAM" id="SignalP"/>
    </source>
</evidence>
<dbReference type="InterPro" id="IPR046800">
    <property type="entry name" value="Plexin_RBD"/>
</dbReference>
<keyword evidence="10" id="KW-0325">Glycoprotein</keyword>
<dbReference type="GO" id="GO:0097374">
    <property type="term" value="P:sensory neuron axon guidance"/>
    <property type="evidence" value="ECO:0007669"/>
    <property type="project" value="TreeGrafter"/>
</dbReference>
<feature type="region of interest" description="Disordered" evidence="12">
    <location>
        <begin position="1653"/>
        <end position="1701"/>
    </location>
</feature>
<dbReference type="Gene3D" id="2.60.40.10">
    <property type="entry name" value="Immunoglobulins"/>
    <property type="match status" value="4"/>
</dbReference>